<organism evidence="6 7">
    <name type="scientific">Roseiarcus fermentans</name>
    <dbReference type="NCBI Taxonomy" id="1473586"/>
    <lineage>
        <taxon>Bacteria</taxon>
        <taxon>Pseudomonadati</taxon>
        <taxon>Pseudomonadota</taxon>
        <taxon>Alphaproteobacteria</taxon>
        <taxon>Hyphomicrobiales</taxon>
        <taxon>Roseiarcaceae</taxon>
        <taxon>Roseiarcus</taxon>
    </lineage>
</organism>
<dbReference type="Gene3D" id="1.10.357.10">
    <property type="entry name" value="Tetracycline Repressor, domain 2"/>
    <property type="match status" value="1"/>
</dbReference>
<dbReference type="InterPro" id="IPR039536">
    <property type="entry name" value="TetR_C_Proteobacteria"/>
</dbReference>
<dbReference type="OrthoDB" id="9816431at2"/>
<comment type="caution">
    <text evidence="6">The sequence shown here is derived from an EMBL/GenBank/DDBJ whole genome shotgun (WGS) entry which is preliminary data.</text>
</comment>
<keyword evidence="2 4" id="KW-0238">DNA-binding</keyword>
<keyword evidence="7" id="KW-1185">Reference proteome</keyword>
<reference evidence="6 7" key="1">
    <citation type="submission" date="2018-06" db="EMBL/GenBank/DDBJ databases">
        <title>Genomic Encyclopedia of Type Strains, Phase IV (KMG-IV): sequencing the most valuable type-strain genomes for metagenomic binning, comparative biology and taxonomic classification.</title>
        <authorList>
            <person name="Goeker M."/>
        </authorList>
    </citation>
    <scope>NUCLEOTIDE SEQUENCE [LARGE SCALE GENOMIC DNA]</scope>
    <source>
        <strain evidence="6 7">DSM 24875</strain>
    </source>
</reference>
<evidence type="ECO:0000256" key="1">
    <source>
        <dbReference type="ARBA" id="ARBA00023015"/>
    </source>
</evidence>
<evidence type="ECO:0000256" key="3">
    <source>
        <dbReference type="ARBA" id="ARBA00023163"/>
    </source>
</evidence>
<dbReference type="PROSITE" id="PS50977">
    <property type="entry name" value="HTH_TETR_2"/>
    <property type="match status" value="1"/>
</dbReference>
<dbReference type="PANTHER" id="PTHR30055">
    <property type="entry name" value="HTH-TYPE TRANSCRIPTIONAL REGULATOR RUTR"/>
    <property type="match status" value="1"/>
</dbReference>
<feature type="DNA-binding region" description="H-T-H motif" evidence="4">
    <location>
        <begin position="40"/>
        <end position="59"/>
    </location>
</feature>
<name>A0A366ENP5_9HYPH</name>
<dbReference type="PANTHER" id="PTHR30055:SF146">
    <property type="entry name" value="HTH-TYPE TRANSCRIPTIONAL DUAL REGULATOR CECR"/>
    <property type="match status" value="1"/>
</dbReference>
<evidence type="ECO:0000259" key="5">
    <source>
        <dbReference type="PROSITE" id="PS50977"/>
    </source>
</evidence>
<dbReference type="EMBL" id="QNRK01000041">
    <property type="protein sequence ID" value="RBP04037.1"/>
    <property type="molecule type" value="Genomic_DNA"/>
</dbReference>
<feature type="domain" description="HTH tetR-type" evidence="5">
    <location>
        <begin position="17"/>
        <end position="77"/>
    </location>
</feature>
<dbReference type="GO" id="GO:0000976">
    <property type="term" value="F:transcription cis-regulatory region binding"/>
    <property type="evidence" value="ECO:0007669"/>
    <property type="project" value="TreeGrafter"/>
</dbReference>
<protein>
    <submittedName>
        <fullName evidence="6">TetR family transcriptional regulator</fullName>
    </submittedName>
</protein>
<dbReference type="InterPro" id="IPR036271">
    <property type="entry name" value="Tet_transcr_reg_TetR-rel_C_sf"/>
</dbReference>
<dbReference type="Gene3D" id="1.10.10.60">
    <property type="entry name" value="Homeodomain-like"/>
    <property type="match status" value="1"/>
</dbReference>
<dbReference type="PRINTS" id="PR00455">
    <property type="entry name" value="HTHTETR"/>
</dbReference>
<dbReference type="Pfam" id="PF14246">
    <property type="entry name" value="TetR_C_7"/>
    <property type="match status" value="1"/>
</dbReference>
<sequence>MGAESLEQEVVASADGGAKRRQIMDGARAVFFAAGFDGASMNDIARSAGVSKGTIYAHFGSKEDLFKEIIREQKAQTAERLCVFGREGDVRDMLADFGRSLMRKLTDPGHISLGRIVIGAAEKFPAVGRALYEAGPLYGATRLAAELSRLEDAGVLRLPDPERAAWQFIDLCQSRVYKQVLFGVVESADPKEIDASVAAAVEVFMKAYGA</sequence>
<proteinExistence type="predicted"/>
<keyword evidence="3" id="KW-0804">Transcription</keyword>
<keyword evidence="1" id="KW-0805">Transcription regulation</keyword>
<dbReference type="RefSeq" id="WP_113892320.1">
    <property type="nucleotide sequence ID" value="NZ_QNRK01000041.1"/>
</dbReference>
<evidence type="ECO:0000256" key="2">
    <source>
        <dbReference type="ARBA" id="ARBA00023125"/>
    </source>
</evidence>
<dbReference type="GO" id="GO:0003700">
    <property type="term" value="F:DNA-binding transcription factor activity"/>
    <property type="evidence" value="ECO:0007669"/>
    <property type="project" value="TreeGrafter"/>
</dbReference>
<dbReference type="Proteomes" id="UP000253529">
    <property type="component" value="Unassembled WGS sequence"/>
</dbReference>
<dbReference type="InterPro" id="IPR023772">
    <property type="entry name" value="DNA-bd_HTH_TetR-type_CS"/>
</dbReference>
<accession>A0A366ENP5</accession>
<dbReference type="FunFam" id="1.10.10.60:FF:000141">
    <property type="entry name" value="TetR family transcriptional regulator"/>
    <property type="match status" value="1"/>
</dbReference>
<dbReference type="InterPro" id="IPR009057">
    <property type="entry name" value="Homeodomain-like_sf"/>
</dbReference>
<dbReference type="PROSITE" id="PS01081">
    <property type="entry name" value="HTH_TETR_1"/>
    <property type="match status" value="1"/>
</dbReference>
<dbReference type="InterPro" id="IPR001647">
    <property type="entry name" value="HTH_TetR"/>
</dbReference>
<dbReference type="SUPFAM" id="SSF46689">
    <property type="entry name" value="Homeodomain-like"/>
    <property type="match status" value="1"/>
</dbReference>
<dbReference type="Pfam" id="PF00440">
    <property type="entry name" value="TetR_N"/>
    <property type="match status" value="1"/>
</dbReference>
<dbReference type="InterPro" id="IPR050109">
    <property type="entry name" value="HTH-type_TetR-like_transc_reg"/>
</dbReference>
<dbReference type="AlphaFoldDB" id="A0A366ENP5"/>
<evidence type="ECO:0000256" key="4">
    <source>
        <dbReference type="PROSITE-ProRule" id="PRU00335"/>
    </source>
</evidence>
<evidence type="ECO:0000313" key="6">
    <source>
        <dbReference type="EMBL" id="RBP04037.1"/>
    </source>
</evidence>
<dbReference type="SUPFAM" id="SSF48498">
    <property type="entry name" value="Tetracyclin repressor-like, C-terminal domain"/>
    <property type="match status" value="1"/>
</dbReference>
<evidence type="ECO:0000313" key="7">
    <source>
        <dbReference type="Proteomes" id="UP000253529"/>
    </source>
</evidence>
<gene>
    <name evidence="6" type="ORF">DFR50_1419</name>
</gene>